<keyword evidence="5" id="KW-0627">Porphyrin biosynthesis</keyword>
<organism evidence="8 9">
    <name type="scientific">Helicovermis profundi</name>
    <dbReference type="NCBI Taxonomy" id="3065157"/>
    <lineage>
        <taxon>Bacteria</taxon>
        <taxon>Bacillati</taxon>
        <taxon>Bacillota</taxon>
        <taxon>Clostridia</taxon>
        <taxon>Helicovermis</taxon>
    </lineage>
</organism>
<evidence type="ECO:0000313" key="8">
    <source>
        <dbReference type="EMBL" id="BEP28733.1"/>
    </source>
</evidence>
<dbReference type="InterPro" id="IPR036291">
    <property type="entry name" value="NAD(P)-bd_dom_sf"/>
</dbReference>
<dbReference type="SUPFAM" id="SSF51735">
    <property type="entry name" value="NAD(P)-binding Rossmann-fold domains"/>
    <property type="match status" value="1"/>
</dbReference>
<keyword evidence="9" id="KW-1185">Reference proteome</keyword>
<comment type="catalytic activity">
    <reaction evidence="6">
        <text>precorrin-2 + NAD(+) = sirohydrochlorin + NADH + 2 H(+)</text>
        <dbReference type="Rhea" id="RHEA:15613"/>
        <dbReference type="ChEBI" id="CHEBI:15378"/>
        <dbReference type="ChEBI" id="CHEBI:57540"/>
        <dbReference type="ChEBI" id="CHEBI:57945"/>
        <dbReference type="ChEBI" id="CHEBI:58351"/>
        <dbReference type="ChEBI" id="CHEBI:58827"/>
        <dbReference type="EC" id="1.3.1.76"/>
    </reaction>
</comment>
<dbReference type="NCBIfam" id="TIGR01470">
    <property type="entry name" value="cysG_Nterm"/>
    <property type="match status" value="1"/>
</dbReference>
<evidence type="ECO:0000256" key="3">
    <source>
        <dbReference type="ARBA" id="ARBA00023002"/>
    </source>
</evidence>
<dbReference type="Proteomes" id="UP001321786">
    <property type="component" value="Chromosome"/>
</dbReference>
<dbReference type="Gene3D" id="1.10.8.610">
    <property type="entry name" value="SirC, precorrin-2 dehydrogenase, C-terminal helical domain-like"/>
    <property type="match status" value="1"/>
</dbReference>
<keyword evidence="3" id="KW-0560">Oxidoreductase</keyword>
<dbReference type="EC" id="1.3.1.76" evidence="2"/>
<keyword evidence="4" id="KW-0520">NAD</keyword>
<protein>
    <recommendedName>
        <fullName evidence="2">precorrin-2 dehydrogenase</fullName>
        <ecNumber evidence="2">1.3.1.76</ecNumber>
    </recommendedName>
</protein>
<accession>A0AAU9E309</accession>
<feature type="domain" description="Siroheme synthase central" evidence="7">
    <location>
        <begin position="129"/>
        <end position="154"/>
    </location>
</feature>
<gene>
    <name evidence="8" type="ORF">HLPR_10640</name>
</gene>
<dbReference type="KEGG" id="hprf:HLPR_10640"/>
<dbReference type="RefSeq" id="WP_338537039.1">
    <property type="nucleotide sequence ID" value="NZ_AP028654.1"/>
</dbReference>
<reference evidence="8 9" key="1">
    <citation type="submission" date="2023-08" db="EMBL/GenBank/DDBJ databases">
        <title>Helicovermis profunda gen. nov., sp. nov., a novel mesophilic, fermentative bacterium within the Bacillota from a deep-sea hydrothermal vent chimney.</title>
        <authorList>
            <person name="Miyazaki U."/>
            <person name="Mizutani D."/>
            <person name="Hashimoto Y."/>
            <person name="Tame A."/>
            <person name="Sawayama S."/>
            <person name="Miyazaki J."/>
            <person name="Takai K."/>
            <person name="Nakagawa S."/>
        </authorList>
    </citation>
    <scope>NUCLEOTIDE SEQUENCE [LARGE SCALE GENOMIC DNA]</scope>
    <source>
        <strain evidence="8 9">S502</strain>
    </source>
</reference>
<dbReference type="Pfam" id="PF13241">
    <property type="entry name" value="NAD_binding_7"/>
    <property type="match status" value="1"/>
</dbReference>
<evidence type="ECO:0000259" key="7">
    <source>
        <dbReference type="Pfam" id="PF14824"/>
    </source>
</evidence>
<dbReference type="InterPro" id="IPR006367">
    <property type="entry name" value="Sirohaem_synthase_N"/>
</dbReference>
<evidence type="ECO:0000256" key="1">
    <source>
        <dbReference type="ARBA" id="ARBA00005010"/>
    </source>
</evidence>
<dbReference type="Gene3D" id="3.40.50.720">
    <property type="entry name" value="NAD(P)-binding Rossmann-like Domain"/>
    <property type="match status" value="1"/>
</dbReference>
<dbReference type="SUPFAM" id="SSF75615">
    <property type="entry name" value="Siroheme synthase middle domains-like"/>
    <property type="match status" value="1"/>
</dbReference>
<dbReference type="GO" id="GO:0019354">
    <property type="term" value="P:siroheme biosynthetic process"/>
    <property type="evidence" value="ECO:0007669"/>
    <property type="project" value="InterPro"/>
</dbReference>
<evidence type="ECO:0000256" key="4">
    <source>
        <dbReference type="ARBA" id="ARBA00023027"/>
    </source>
</evidence>
<dbReference type="AlphaFoldDB" id="A0AAU9E309"/>
<name>A0AAU9E309_9FIRM</name>
<evidence type="ECO:0000256" key="2">
    <source>
        <dbReference type="ARBA" id="ARBA00012400"/>
    </source>
</evidence>
<evidence type="ECO:0000256" key="5">
    <source>
        <dbReference type="ARBA" id="ARBA00023244"/>
    </source>
</evidence>
<evidence type="ECO:0000313" key="9">
    <source>
        <dbReference type="Proteomes" id="UP001321786"/>
    </source>
</evidence>
<dbReference type="GO" id="GO:0043115">
    <property type="term" value="F:precorrin-2 dehydrogenase activity"/>
    <property type="evidence" value="ECO:0007669"/>
    <property type="project" value="UniProtKB-EC"/>
</dbReference>
<sequence length="209" mass="24474">MLPIMINTKNKYALIIGAGNVAYRKICKVLDHNMKVIVIAPSVCKKIEELLVKYSDAIKIYHENYTKDFIVKMEKEFEFFNDISFVIAATNNECVNSKIVYDFKKYKILTSSITEAKEIDFKFVGEISRGDLTITVSTNGKFPGLTKKIRKEIETDFPKEYSEYLNYLSKERYKIINRENDEDIKKKRIEELLKISYEKYILLTQEGNK</sequence>
<comment type="pathway">
    <text evidence="1">Porphyrin-containing compound metabolism; siroheme biosynthesis; sirohydrochlorin from precorrin-2: step 1/1.</text>
</comment>
<dbReference type="PANTHER" id="PTHR35330:SF1">
    <property type="entry name" value="SIROHEME BIOSYNTHESIS PROTEIN MET8"/>
    <property type="match status" value="1"/>
</dbReference>
<dbReference type="InterPro" id="IPR028161">
    <property type="entry name" value="Met8-like"/>
</dbReference>
<dbReference type="PANTHER" id="PTHR35330">
    <property type="entry name" value="SIROHEME BIOSYNTHESIS PROTEIN MET8"/>
    <property type="match status" value="1"/>
</dbReference>
<proteinExistence type="predicted"/>
<dbReference type="GO" id="GO:0004325">
    <property type="term" value="F:ferrochelatase activity"/>
    <property type="evidence" value="ECO:0007669"/>
    <property type="project" value="InterPro"/>
</dbReference>
<dbReference type="InterPro" id="IPR028281">
    <property type="entry name" value="Sirohaem_synthase_central"/>
</dbReference>
<dbReference type="EMBL" id="AP028654">
    <property type="protein sequence ID" value="BEP28733.1"/>
    <property type="molecule type" value="Genomic_DNA"/>
</dbReference>
<dbReference type="Pfam" id="PF14824">
    <property type="entry name" value="Sirohm_synth_M"/>
    <property type="match status" value="1"/>
</dbReference>
<evidence type="ECO:0000256" key="6">
    <source>
        <dbReference type="ARBA" id="ARBA00047561"/>
    </source>
</evidence>
<dbReference type="InterPro" id="IPR042518">
    <property type="entry name" value="SirC_C"/>
</dbReference>